<reference evidence="2" key="1">
    <citation type="submission" date="2022-05" db="EMBL/GenBank/DDBJ databases">
        <title>Novel Pseudomonas spp. Isolated from a Rainbow Trout Aquaculture Facility.</title>
        <authorList>
            <person name="Testerman T."/>
            <person name="Graf J."/>
        </authorList>
    </citation>
    <scope>NUCLEOTIDE SEQUENCE</scope>
    <source>
        <strain evidence="2">ID1050</strain>
    </source>
</reference>
<feature type="compositionally biased region" description="Polar residues" evidence="1">
    <location>
        <begin position="104"/>
        <end position="115"/>
    </location>
</feature>
<evidence type="ECO:0000313" key="3">
    <source>
        <dbReference type="Proteomes" id="UP001148189"/>
    </source>
</evidence>
<accession>A0ABT5NB18</accession>
<feature type="region of interest" description="Disordered" evidence="1">
    <location>
        <begin position="77"/>
        <end position="115"/>
    </location>
</feature>
<proteinExistence type="predicted"/>
<gene>
    <name evidence="2" type="ORF">M5G21_08275</name>
</gene>
<keyword evidence="3" id="KW-1185">Reference proteome</keyword>
<dbReference type="EMBL" id="JAMDHD010000014">
    <property type="protein sequence ID" value="MDD0984955.1"/>
    <property type="molecule type" value="Genomic_DNA"/>
</dbReference>
<evidence type="ECO:0000313" key="2">
    <source>
        <dbReference type="EMBL" id="MDD0984955.1"/>
    </source>
</evidence>
<protein>
    <submittedName>
        <fullName evidence="2">Uncharacterized protein</fullName>
    </submittedName>
</protein>
<sequence>MSKHILSKKSTVYRRKVNMPHAIFRKCPLRGPDRRASTRPLPLQKSSLGATVINNTWNYLTDISTNKIELHLFPTKQPNDFKHKQGCMPEAPTSRHKKTKAKLINSNTPNTSARH</sequence>
<evidence type="ECO:0000256" key="1">
    <source>
        <dbReference type="SAM" id="MobiDB-lite"/>
    </source>
</evidence>
<dbReference type="Proteomes" id="UP001148189">
    <property type="component" value="Unassembled WGS sequence"/>
</dbReference>
<dbReference type="RefSeq" id="WP_273865481.1">
    <property type="nucleotide sequence ID" value="NZ_JAMDHD010000014.1"/>
</dbReference>
<name>A0ABT5NB18_9PSED</name>
<comment type="caution">
    <text evidence="2">The sequence shown here is derived from an EMBL/GenBank/DDBJ whole genome shotgun (WGS) entry which is preliminary data.</text>
</comment>
<organism evidence="2 3">
    <name type="scientific">Pseudomonas shahriarae</name>
    <dbReference type="NCBI Taxonomy" id="2745512"/>
    <lineage>
        <taxon>Bacteria</taxon>
        <taxon>Pseudomonadati</taxon>
        <taxon>Pseudomonadota</taxon>
        <taxon>Gammaproteobacteria</taxon>
        <taxon>Pseudomonadales</taxon>
        <taxon>Pseudomonadaceae</taxon>
        <taxon>Pseudomonas</taxon>
    </lineage>
</organism>